<accession>A0A2H9TQB4</accession>
<reference evidence="4 5" key="1">
    <citation type="submission" date="2016-10" db="EMBL/GenBank/DDBJ databases">
        <title>The genome of Paramicrosporidium saccamoebae is the missing link in understanding Cryptomycota and Microsporidia evolution.</title>
        <authorList>
            <person name="Quandt C.A."/>
            <person name="Beaudet D."/>
            <person name="Corsaro D."/>
            <person name="Michel R."/>
            <person name="Corradi N."/>
            <person name="James T."/>
        </authorList>
    </citation>
    <scope>NUCLEOTIDE SEQUENCE [LARGE SCALE GENOMIC DNA]</scope>
    <source>
        <strain evidence="4 5">KSL3</strain>
    </source>
</reference>
<dbReference type="InterPro" id="IPR006011">
    <property type="entry name" value="Syntaxin_N"/>
</dbReference>
<evidence type="ECO:0000313" key="5">
    <source>
        <dbReference type="Proteomes" id="UP000240830"/>
    </source>
</evidence>
<feature type="region of interest" description="Disordered" evidence="2">
    <location>
        <begin position="42"/>
        <end position="77"/>
    </location>
</feature>
<dbReference type="EMBL" id="MTSL01000036">
    <property type="protein sequence ID" value="PJF19850.1"/>
    <property type="molecule type" value="Genomic_DNA"/>
</dbReference>
<keyword evidence="5" id="KW-1185">Reference proteome</keyword>
<dbReference type="OrthoDB" id="10255013at2759"/>
<dbReference type="Gene3D" id="1.20.58.70">
    <property type="match status" value="1"/>
</dbReference>
<dbReference type="Pfam" id="PF00804">
    <property type="entry name" value="Syntaxin"/>
    <property type="match status" value="1"/>
</dbReference>
<feature type="domain" description="Syntaxin N-terminal" evidence="3">
    <location>
        <begin position="141"/>
        <end position="265"/>
    </location>
</feature>
<evidence type="ECO:0000313" key="4">
    <source>
        <dbReference type="EMBL" id="PJF19850.1"/>
    </source>
</evidence>
<dbReference type="Proteomes" id="UP000240830">
    <property type="component" value="Unassembled WGS sequence"/>
</dbReference>
<organism evidence="4 5">
    <name type="scientific">Paramicrosporidium saccamoebae</name>
    <dbReference type="NCBI Taxonomy" id="1246581"/>
    <lineage>
        <taxon>Eukaryota</taxon>
        <taxon>Fungi</taxon>
        <taxon>Fungi incertae sedis</taxon>
        <taxon>Cryptomycota</taxon>
        <taxon>Cryptomycota incertae sedis</taxon>
        <taxon>Paramicrosporidium</taxon>
    </lineage>
</organism>
<dbReference type="InterPro" id="IPR010989">
    <property type="entry name" value="SNARE"/>
</dbReference>
<dbReference type="GO" id="GO:0016192">
    <property type="term" value="P:vesicle-mediated transport"/>
    <property type="evidence" value="ECO:0007669"/>
    <property type="project" value="InterPro"/>
</dbReference>
<evidence type="ECO:0000259" key="3">
    <source>
        <dbReference type="SMART" id="SM00503"/>
    </source>
</evidence>
<dbReference type="GO" id="GO:0016020">
    <property type="term" value="C:membrane"/>
    <property type="evidence" value="ECO:0007669"/>
    <property type="project" value="InterPro"/>
</dbReference>
<evidence type="ECO:0000256" key="1">
    <source>
        <dbReference type="SAM" id="Coils"/>
    </source>
</evidence>
<dbReference type="AlphaFoldDB" id="A0A2H9TQB4"/>
<gene>
    <name evidence="4" type="ORF">PSACC_00333</name>
</gene>
<keyword evidence="1" id="KW-0175">Coiled coil</keyword>
<feature type="compositionally biased region" description="Pro residues" evidence="2">
    <location>
        <begin position="131"/>
        <end position="140"/>
    </location>
</feature>
<sequence>MAHTEQPVKYYDAQGNPVSVVYMASPGAYAAGQPVYMYPQGAMPPPPVAQPNSCGGNNPPSNQRTEGCLAGRGPGERTLGMAVDRLSELQQAVSQFPQNIPKPLDDPPKPQVQETGKKKAKKRNKKNVSPAAPPPPPPVPKDQLNMEAFFKQVSQIEEDLQKIERNCDAVDMAHQVIIHSVSEEEIKEQEAIIGSFMDLTNKTSTSAKGLLKSIDSETEALASQAPRGSGDLRMRRVKHAALVKKFSTTMKRFQEIQQRASSKHQAQIQRQYKISTNCFEILIDLVNPTADQDELDNVANTVGAMTLTSQQIFSLGQSRNPLETLERMKERRKDVMAIEKGIVVLARFD</sequence>
<evidence type="ECO:0000256" key="2">
    <source>
        <dbReference type="SAM" id="MobiDB-lite"/>
    </source>
</evidence>
<dbReference type="SMART" id="SM00503">
    <property type="entry name" value="SynN"/>
    <property type="match status" value="1"/>
</dbReference>
<feature type="region of interest" description="Disordered" evidence="2">
    <location>
        <begin position="98"/>
        <end position="143"/>
    </location>
</feature>
<proteinExistence type="predicted"/>
<name>A0A2H9TQB4_9FUNG</name>
<dbReference type="STRING" id="1246581.A0A2H9TQB4"/>
<feature type="coiled-coil region" evidence="1">
    <location>
        <begin position="146"/>
        <end position="173"/>
    </location>
</feature>
<feature type="compositionally biased region" description="Low complexity" evidence="2">
    <location>
        <begin position="51"/>
        <end position="62"/>
    </location>
</feature>
<dbReference type="SUPFAM" id="SSF47661">
    <property type="entry name" value="t-snare proteins"/>
    <property type="match status" value="1"/>
</dbReference>
<comment type="caution">
    <text evidence="4">The sequence shown here is derived from an EMBL/GenBank/DDBJ whole genome shotgun (WGS) entry which is preliminary data.</text>
</comment>
<protein>
    <recommendedName>
        <fullName evidence="3">Syntaxin N-terminal domain-containing protein</fullName>
    </recommendedName>
</protein>